<feature type="transmembrane region" description="Helical" evidence="1">
    <location>
        <begin position="145"/>
        <end position="165"/>
    </location>
</feature>
<keyword evidence="1" id="KW-0812">Transmembrane</keyword>
<evidence type="ECO:0000313" key="4">
    <source>
        <dbReference type="Proteomes" id="UP000193355"/>
    </source>
</evidence>
<feature type="domain" description="DUF112" evidence="2">
    <location>
        <begin position="18"/>
        <end position="435"/>
    </location>
</feature>
<dbReference type="EMBL" id="FXBB01000050">
    <property type="protein sequence ID" value="SMG49774.1"/>
    <property type="molecule type" value="Genomic_DNA"/>
</dbReference>
<feature type="transmembrane region" description="Helical" evidence="1">
    <location>
        <begin position="107"/>
        <end position="133"/>
    </location>
</feature>
<evidence type="ECO:0000256" key="1">
    <source>
        <dbReference type="SAM" id="Phobius"/>
    </source>
</evidence>
<keyword evidence="1" id="KW-0472">Membrane</keyword>
<feature type="transmembrane region" description="Helical" evidence="1">
    <location>
        <begin position="254"/>
        <end position="276"/>
    </location>
</feature>
<evidence type="ECO:0000313" key="3">
    <source>
        <dbReference type="EMBL" id="SMG49774.1"/>
    </source>
</evidence>
<feature type="transmembrane region" description="Helical" evidence="1">
    <location>
        <begin position="351"/>
        <end position="374"/>
    </location>
</feature>
<sequence>MTDMLLSALSSLFRVEVLLAVLGGTTGGMIIGAIPGLTATMAVALLIPVTFGMDPVVGLAMMGGVYSGGMYGGAISSILLSTPGTPAAAATAFDGYPMTRQGKGGTAIAIATVASFWGGIVSTFALLMVAPVLAKFALRFGPPEYFLLAILGLASIVTLTSGNLVKGMLSGILGLVIASIGMDPIDGYIRFSGGFIELFEGVSFMPALIGLFSISQILDLTAESHIVQTLGADPDSLKRASIPKGLGGTIARGSFIGTVVGILPGAGATIAAFISYNLAKQVSTDPDSFGKGNPEGVAAAESANNGCVGGSLVPLLTLGIPGNSVAAALMGGLMIQGLIPGPELFTRFGTVTYAFILSLFLANLCFLFLGLYGAPFFARVATVPNSLLIPMISVLSVIGSYAINNSLFDVWLMLAFGVGGYFLHRAGFSLGAVVLGLILGPIAEMGFGQSLIMSQGSAAIFFDRPICLILWGLVALLLLPVIFRRRKAVKFLGR</sequence>
<feature type="transmembrane region" description="Helical" evidence="1">
    <location>
        <begin position="459"/>
        <end position="483"/>
    </location>
</feature>
<reference evidence="4" key="1">
    <citation type="submission" date="2017-04" db="EMBL/GenBank/DDBJ databases">
        <authorList>
            <person name="Varghese N."/>
            <person name="Submissions S."/>
        </authorList>
    </citation>
    <scope>NUCLEOTIDE SEQUENCE [LARGE SCALE GENOMIC DNA]</scope>
    <source>
        <strain evidence="4">USBA 82</strain>
    </source>
</reference>
<name>A0A1X7L8G1_9BACT</name>
<dbReference type="AlphaFoldDB" id="A0A1X7L8G1"/>
<keyword evidence="4" id="KW-1185">Reference proteome</keyword>
<organism evidence="3 4">
    <name type="scientific">Dethiosulfovibrio salsuginis</name>
    <dbReference type="NCBI Taxonomy" id="561720"/>
    <lineage>
        <taxon>Bacteria</taxon>
        <taxon>Thermotogati</taxon>
        <taxon>Synergistota</taxon>
        <taxon>Synergistia</taxon>
        <taxon>Synergistales</taxon>
        <taxon>Dethiosulfovibrionaceae</taxon>
        <taxon>Dethiosulfovibrio</taxon>
    </lineage>
</organism>
<feature type="transmembrane region" description="Helical" evidence="1">
    <location>
        <begin position="386"/>
        <end position="403"/>
    </location>
</feature>
<evidence type="ECO:0000259" key="2">
    <source>
        <dbReference type="Pfam" id="PF01970"/>
    </source>
</evidence>
<keyword evidence="1" id="KW-1133">Transmembrane helix</keyword>
<feature type="transmembrane region" description="Helical" evidence="1">
    <location>
        <begin position="320"/>
        <end position="339"/>
    </location>
</feature>
<gene>
    <name evidence="3" type="ORF">SAMN06275492_1504</name>
</gene>
<feature type="transmembrane region" description="Helical" evidence="1">
    <location>
        <begin position="410"/>
        <end position="439"/>
    </location>
</feature>
<proteinExistence type="predicted"/>
<protein>
    <submittedName>
        <fullName evidence="3">Putative tricarboxylic transport membrane protein</fullName>
    </submittedName>
</protein>
<dbReference type="RefSeq" id="WP_085545637.1">
    <property type="nucleotide sequence ID" value="NZ_FXBB01000050.1"/>
</dbReference>
<dbReference type="Pfam" id="PF01970">
    <property type="entry name" value="TctA"/>
    <property type="match status" value="1"/>
</dbReference>
<dbReference type="PANTHER" id="PTHR35342:SF5">
    <property type="entry name" value="TRICARBOXYLIC TRANSPORT PROTEIN"/>
    <property type="match status" value="1"/>
</dbReference>
<dbReference type="PANTHER" id="PTHR35342">
    <property type="entry name" value="TRICARBOXYLIC TRANSPORT PROTEIN"/>
    <property type="match status" value="1"/>
</dbReference>
<dbReference type="InterPro" id="IPR002823">
    <property type="entry name" value="DUF112_TM"/>
</dbReference>
<dbReference type="STRING" id="561720.SAMN06275492_1504"/>
<accession>A0A1X7L8G1</accession>
<dbReference type="Proteomes" id="UP000193355">
    <property type="component" value="Unassembled WGS sequence"/>
</dbReference>
<dbReference type="OrthoDB" id="3217at2"/>